<evidence type="ECO:0000256" key="2">
    <source>
        <dbReference type="SAM" id="SignalP"/>
    </source>
</evidence>
<dbReference type="EMBL" id="ML119057">
    <property type="protein sequence ID" value="ROT37374.1"/>
    <property type="molecule type" value="Genomic_DNA"/>
</dbReference>
<keyword evidence="4" id="KW-1185">Reference proteome</keyword>
<keyword evidence="2" id="KW-0732">Signal</keyword>
<organism evidence="3 4">
    <name type="scientific">Sodiomyces alkalinus (strain CBS 110278 / VKM F-3762 / F11)</name>
    <name type="common">Alkaliphilic filamentous fungus</name>
    <dbReference type="NCBI Taxonomy" id="1314773"/>
    <lineage>
        <taxon>Eukaryota</taxon>
        <taxon>Fungi</taxon>
        <taxon>Dikarya</taxon>
        <taxon>Ascomycota</taxon>
        <taxon>Pezizomycotina</taxon>
        <taxon>Sordariomycetes</taxon>
        <taxon>Hypocreomycetidae</taxon>
        <taxon>Glomerellales</taxon>
        <taxon>Plectosphaerellaceae</taxon>
        <taxon>Sodiomyces</taxon>
    </lineage>
</organism>
<evidence type="ECO:0000313" key="4">
    <source>
        <dbReference type="Proteomes" id="UP000272025"/>
    </source>
</evidence>
<keyword evidence="1" id="KW-0472">Membrane</keyword>
<dbReference type="Proteomes" id="UP000272025">
    <property type="component" value="Unassembled WGS sequence"/>
</dbReference>
<proteinExistence type="predicted"/>
<protein>
    <submittedName>
        <fullName evidence="3">Uncharacterized protein</fullName>
    </submittedName>
</protein>
<sequence length="63" mass="7533">MRVCCHVIFIFLSFFPLCFSFSSSPSLLRFCALFWFPFALFLFVFFCWIFIPDTLVCKRKDSP</sequence>
<dbReference type="GeneID" id="39575638"/>
<dbReference type="AlphaFoldDB" id="A0A3N2PSG8"/>
<gene>
    <name evidence="3" type="ORF">SODALDRAFT_195235</name>
</gene>
<keyword evidence="1" id="KW-1133">Transmembrane helix</keyword>
<feature type="transmembrane region" description="Helical" evidence="1">
    <location>
        <begin position="30"/>
        <end position="51"/>
    </location>
</feature>
<accession>A0A3N2PSG8</accession>
<keyword evidence="1" id="KW-0812">Transmembrane</keyword>
<name>A0A3N2PSG8_SODAK</name>
<reference evidence="3 4" key="1">
    <citation type="journal article" date="2018" name="Mol. Ecol.">
        <title>The obligate alkalophilic soda-lake fungus Sodiomyces alkalinus has shifted to a protein diet.</title>
        <authorList>
            <person name="Grum-Grzhimaylo A.A."/>
            <person name="Falkoski D.L."/>
            <person name="van den Heuvel J."/>
            <person name="Valero-Jimenez C.A."/>
            <person name="Min B."/>
            <person name="Choi I.G."/>
            <person name="Lipzen A."/>
            <person name="Daum C.G."/>
            <person name="Aanen D.K."/>
            <person name="Tsang A."/>
            <person name="Henrissat B."/>
            <person name="Bilanenko E.N."/>
            <person name="de Vries R.P."/>
            <person name="van Kan J.A.L."/>
            <person name="Grigoriev I.V."/>
            <person name="Debets A.J.M."/>
        </authorList>
    </citation>
    <scope>NUCLEOTIDE SEQUENCE [LARGE SCALE GENOMIC DNA]</scope>
    <source>
        <strain evidence="3 4">F11</strain>
    </source>
</reference>
<feature type="chain" id="PRO_5018069890" evidence="2">
    <location>
        <begin position="21"/>
        <end position="63"/>
    </location>
</feature>
<evidence type="ECO:0000256" key="1">
    <source>
        <dbReference type="SAM" id="Phobius"/>
    </source>
</evidence>
<feature type="signal peptide" evidence="2">
    <location>
        <begin position="1"/>
        <end position="20"/>
    </location>
</feature>
<dbReference type="RefSeq" id="XP_028465180.1">
    <property type="nucleotide sequence ID" value="XM_028607160.1"/>
</dbReference>
<evidence type="ECO:0000313" key="3">
    <source>
        <dbReference type="EMBL" id="ROT37374.1"/>
    </source>
</evidence>